<dbReference type="GO" id="GO:0010181">
    <property type="term" value="F:FMN binding"/>
    <property type="evidence" value="ECO:0007669"/>
    <property type="project" value="InterPro"/>
</dbReference>
<dbReference type="InterPro" id="IPR008254">
    <property type="entry name" value="Flavodoxin/NO_synth"/>
</dbReference>
<dbReference type="InterPro" id="IPR029039">
    <property type="entry name" value="Flavoprotein-like_sf"/>
</dbReference>
<keyword evidence="2" id="KW-0285">Flavoprotein</keyword>
<evidence type="ECO:0000256" key="4">
    <source>
        <dbReference type="ARBA" id="ARBA00029652"/>
    </source>
</evidence>
<dbReference type="AlphaFoldDB" id="A0A6N9HKI6"/>
<dbReference type="PANTHER" id="PTHR30546:SF23">
    <property type="entry name" value="FLAVOPROTEIN-LIKE PROTEIN YCP4-RELATED"/>
    <property type="match status" value="1"/>
</dbReference>
<comment type="caution">
    <text evidence="6">The sequence shown here is derived from an EMBL/GenBank/DDBJ whole genome shotgun (WGS) entry which is preliminary data.</text>
</comment>
<dbReference type="InterPro" id="IPR005025">
    <property type="entry name" value="FMN_Rdtase-like_dom"/>
</dbReference>
<dbReference type="NCBIfam" id="NF002999">
    <property type="entry name" value="PRK03767.1"/>
    <property type="match status" value="1"/>
</dbReference>
<dbReference type="FunFam" id="3.40.50.360:FF:000001">
    <property type="entry name" value="NAD(P)H dehydrogenase (Quinone) FQR1-like"/>
    <property type="match status" value="1"/>
</dbReference>
<evidence type="ECO:0000313" key="6">
    <source>
        <dbReference type="EMBL" id="MYN03747.1"/>
    </source>
</evidence>
<feature type="domain" description="Flavodoxin-like" evidence="5">
    <location>
        <begin position="8"/>
        <end position="192"/>
    </location>
</feature>
<evidence type="ECO:0000313" key="7">
    <source>
        <dbReference type="Proteomes" id="UP000448575"/>
    </source>
</evidence>
<dbReference type="InterPro" id="IPR010089">
    <property type="entry name" value="Flavoprotein_WrbA-like"/>
</dbReference>
<dbReference type="Pfam" id="PF03358">
    <property type="entry name" value="FMN_red"/>
    <property type="match status" value="1"/>
</dbReference>
<evidence type="ECO:0000256" key="1">
    <source>
        <dbReference type="ARBA" id="ARBA00006961"/>
    </source>
</evidence>
<dbReference type="Gene3D" id="3.40.50.360">
    <property type="match status" value="1"/>
</dbReference>
<dbReference type="Proteomes" id="UP000448575">
    <property type="component" value="Unassembled WGS sequence"/>
</dbReference>
<keyword evidence="3" id="KW-0288">FMN</keyword>
<reference evidence="6 7" key="1">
    <citation type="submission" date="2019-12" db="EMBL/GenBank/DDBJ databases">
        <title>Novel species isolated from a subtropical stream in China.</title>
        <authorList>
            <person name="Lu H."/>
        </authorList>
    </citation>
    <scope>NUCLEOTIDE SEQUENCE [LARGE SCALE GENOMIC DNA]</scope>
    <source>
        <strain evidence="6 7">DS3</strain>
    </source>
</reference>
<comment type="similarity">
    <text evidence="1">Belongs to the WrbA family.</text>
</comment>
<accession>A0A6N9HKI6</accession>
<proteinExistence type="inferred from homology"/>
<evidence type="ECO:0000259" key="5">
    <source>
        <dbReference type="PROSITE" id="PS50902"/>
    </source>
</evidence>
<keyword evidence="6" id="KW-0560">Oxidoreductase</keyword>
<evidence type="ECO:0000256" key="2">
    <source>
        <dbReference type="ARBA" id="ARBA00022630"/>
    </source>
</evidence>
<gene>
    <name evidence="6" type="primary">wrbA</name>
    <name evidence="6" type="ORF">GTP41_16770</name>
</gene>
<dbReference type="EMBL" id="WWCJ01000011">
    <property type="protein sequence ID" value="MYN03747.1"/>
    <property type="molecule type" value="Genomic_DNA"/>
</dbReference>
<dbReference type="GO" id="GO:0016020">
    <property type="term" value="C:membrane"/>
    <property type="evidence" value="ECO:0007669"/>
    <property type="project" value="TreeGrafter"/>
</dbReference>
<dbReference type="SUPFAM" id="SSF52218">
    <property type="entry name" value="Flavoproteins"/>
    <property type="match status" value="1"/>
</dbReference>
<name>A0A6N9HKI6_9BURK</name>
<organism evidence="6 7">
    <name type="scientific">Pseudoduganella guangdongensis</name>
    <dbReference type="NCBI Taxonomy" id="2692179"/>
    <lineage>
        <taxon>Bacteria</taxon>
        <taxon>Pseudomonadati</taxon>
        <taxon>Pseudomonadota</taxon>
        <taxon>Betaproteobacteria</taxon>
        <taxon>Burkholderiales</taxon>
        <taxon>Oxalobacteraceae</taxon>
        <taxon>Telluria group</taxon>
        <taxon>Pseudoduganella</taxon>
    </lineage>
</organism>
<dbReference type="NCBIfam" id="TIGR01755">
    <property type="entry name" value="flav_wrbA"/>
    <property type="match status" value="1"/>
</dbReference>
<dbReference type="PROSITE" id="PS50902">
    <property type="entry name" value="FLAVODOXIN_LIKE"/>
    <property type="match status" value="1"/>
</dbReference>
<keyword evidence="7" id="KW-1185">Reference proteome</keyword>
<sequence>MNRTNLTILVLYYSRHGSVRKLAELIAQGIESVPGCDARLRTVPAVSTVTEATGPEVPLEGAPYVELQDLEECAALALGSPTRFGNMAAAMKYFWDGTSAQWLSGTLSGKPACVFTSTGSQHGGQESTLLTMMVPLLHHGMMVMGLPYTHPELMTTSSGGSPYGPTHWSGLDGKKPITEDEKRLALAMGRRLAEAAVKLRG</sequence>
<dbReference type="PANTHER" id="PTHR30546">
    <property type="entry name" value="FLAVODOXIN-RELATED PROTEIN WRBA-RELATED"/>
    <property type="match status" value="1"/>
</dbReference>
<dbReference type="GO" id="GO:0003955">
    <property type="term" value="F:NAD(P)H dehydrogenase (quinone) activity"/>
    <property type="evidence" value="ECO:0007669"/>
    <property type="project" value="InterPro"/>
</dbReference>
<evidence type="ECO:0000256" key="3">
    <source>
        <dbReference type="ARBA" id="ARBA00022643"/>
    </source>
</evidence>
<protein>
    <recommendedName>
        <fullName evidence="4">Flavoprotein WrbA</fullName>
    </recommendedName>
</protein>
<dbReference type="RefSeq" id="WP_161026714.1">
    <property type="nucleotide sequence ID" value="NZ_WWCJ01000011.1"/>
</dbReference>